<gene>
    <name evidence="2" type="ORF">A5634_19880</name>
</gene>
<dbReference type="SMART" id="SM00530">
    <property type="entry name" value="HTH_XRE"/>
    <property type="match status" value="1"/>
</dbReference>
<dbReference type="CDD" id="cd00093">
    <property type="entry name" value="HTH_XRE"/>
    <property type="match status" value="1"/>
</dbReference>
<evidence type="ECO:0000259" key="1">
    <source>
        <dbReference type="PROSITE" id="PS50943"/>
    </source>
</evidence>
<dbReference type="PROSITE" id="PS50943">
    <property type="entry name" value="HTH_CROC1"/>
    <property type="match status" value="1"/>
</dbReference>
<dbReference type="InterPro" id="IPR010982">
    <property type="entry name" value="Lambda_DNA-bd_dom_sf"/>
</dbReference>
<dbReference type="Gene3D" id="1.10.260.40">
    <property type="entry name" value="lambda repressor-like DNA-binding domains"/>
    <property type="match status" value="1"/>
</dbReference>
<evidence type="ECO:0000313" key="3">
    <source>
        <dbReference type="Proteomes" id="UP000093928"/>
    </source>
</evidence>
<feature type="domain" description="HTH cro/C1-type" evidence="1">
    <location>
        <begin position="13"/>
        <end position="68"/>
    </location>
</feature>
<dbReference type="OrthoDB" id="4629244at2"/>
<dbReference type="GO" id="GO:0003677">
    <property type="term" value="F:DNA binding"/>
    <property type="evidence" value="ECO:0007669"/>
    <property type="project" value="InterPro"/>
</dbReference>
<proteinExistence type="predicted"/>
<evidence type="ECO:0000313" key="2">
    <source>
        <dbReference type="EMBL" id="OBK28897.1"/>
    </source>
</evidence>
<dbReference type="Pfam" id="PF01381">
    <property type="entry name" value="HTH_3"/>
    <property type="match status" value="1"/>
</dbReference>
<dbReference type="AlphaFoldDB" id="A0A1A3P8I2"/>
<comment type="caution">
    <text evidence="2">The sequence shown here is derived from an EMBL/GenBank/DDBJ whole genome shotgun (WGS) entry which is preliminary data.</text>
</comment>
<reference evidence="2 3" key="1">
    <citation type="submission" date="2016-06" db="EMBL/GenBank/DDBJ databases">
        <authorList>
            <person name="Kjaerup R.B."/>
            <person name="Dalgaard T.S."/>
            <person name="Juul-Madsen H.R."/>
        </authorList>
    </citation>
    <scope>NUCLEOTIDE SEQUENCE [LARGE SCALE GENOMIC DNA]</scope>
    <source>
        <strain evidence="2 3">1165133.8</strain>
    </source>
</reference>
<protein>
    <submittedName>
        <fullName evidence="2">Transcriptional regulator</fullName>
    </submittedName>
</protein>
<dbReference type="Proteomes" id="UP000093928">
    <property type="component" value="Unassembled WGS sequence"/>
</dbReference>
<organism evidence="2 3">
    <name type="scientific">Mycobacterium asiaticum</name>
    <dbReference type="NCBI Taxonomy" id="1790"/>
    <lineage>
        <taxon>Bacteria</taxon>
        <taxon>Bacillati</taxon>
        <taxon>Actinomycetota</taxon>
        <taxon>Actinomycetes</taxon>
        <taxon>Mycobacteriales</taxon>
        <taxon>Mycobacteriaceae</taxon>
        <taxon>Mycobacterium</taxon>
    </lineage>
</organism>
<dbReference type="SUPFAM" id="SSF47413">
    <property type="entry name" value="lambda repressor-like DNA-binding domains"/>
    <property type="match status" value="1"/>
</dbReference>
<name>A0A1A3P8I2_MYCAS</name>
<dbReference type="RefSeq" id="WP_065143398.1">
    <property type="nucleotide sequence ID" value="NZ_LZLS01000065.1"/>
</dbReference>
<sequence>MTPEQTVELINFLKKKRNELHLSVNEVARRANVDVGTVWRIEQGKIAKPHAESLIAIGNVLGINAMQLFTTVGWLTADDLPSFGTYLHAKYAHLPDAVIRHVEHHFTEIMHAYSHSTGDRHSAAEPEHCPWCANHYGHVANSTMESPHEP</sequence>
<accession>A0A1A3P8I2</accession>
<dbReference type="InterPro" id="IPR001387">
    <property type="entry name" value="Cro/C1-type_HTH"/>
</dbReference>
<dbReference type="EMBL" id="LZLS01000065">
    <property type="protein sequence ID" value="OBK28897.1"/>
    <property type="molecule type" value="Genomic_DNA"/>
</dbReference>